<name>A0A7H1DWC1_9FLAO</name>
<dbReference type="Proteomes" id="UP000516438">
    <property type="component" value="Chromosome"/>
</dbReference>
<feature type="signal peptide" evidence="1">
    <location>
        <begin position="1"/>
        <end position="18"/>
    </location>
</feature>
<dbReference type="Pfam" id="PF13568">
    <property type="entry name" value="OMP_b-brl_2"/>
    <property type="match status" value="1"/>
</dbReference>
<gene>
    <name evidence="3" type="ORF">H0S70_13285</name>
</gene>
<keyword evidence="4" id="KW-1185">Reference proteome</keyword>
<evidence type="ECO:0000313" key="4">
    <source>
        <dbReference type="Proteomes" id="UP000516438"/>
    </source>
</evidence>
<dbReference type="InterPro" id="IPR025665">
    <property type="entry name" value="Beta-barrel_OMP_2"/>
</dbReference>
<evidence type="ECO:0000313" key="3">
    <source>
        <dbReference type="EMBL" id="QNS41279.1"/>
    </source>
</evidence>
<organism evidence="3 4">
    <name type="scientific">Chryseobacterium manosquense</name>
    <dbReference type="NCBI Taxonomy" id="2754694"/>
    <lineage>
        <taxon>Bacteria</taxon>
        <taxon>Pseudomonadati</taxon>
        <taxon>Bacteroidota</taxon>
        <taxon>Flavobacteriia</taxon>
        <taxon>Flavobacteriales</taxon>
        <taxon>Weeksellaceae</taxon>
        <taxon>Chryseobacterium group</taxon>
        <taxon>Chryseobacterium</taxon>
    </lineage>
</organism>
<dbReference type="RefSeq" id="WP_188321126.1">
    <property type="nucleotide sequence ID" value="NZ_CP060203.1"/>
</dbReference>
<proteinExistence type="predicted"/>
<protein>
    <submittedName>
        <fullName evidence="3">PorT family protein</fullName>
    </submittedName>
</protein>
<evidence type="ECO:0000256" key="1">
    <source>
        <dbReference type="SAM" id="SignalP"/>
    </source>
</evidence>
<feature type="chain" id="PRO_5028968629" evidence="1">
    <location>
        <begin position="19"/>
        <end position="213"/>
    </location>
</feature>
<reference evidence="3 4" key="1">
    <citation type="submission" date="2020-07" db="EMBL/GenBank/DDBJ databases">
        <title>Complete genome and description of Chryseobacterium manosquense strain Marseille-Q2069 sp. nov.</title>
        <authorList>
            <person name="Boxberger M."/>
        </authorList>
    </citation>
    <scope>NUCLEOTIDE SEQUENCE [LARGE SCALE GENOMIC DNA]</scope>
    <source>
        <strain evidence="3 4">Marseille-Q2069</strain>
    </source>
</reference>
<feature type="domain" description="Outer membrane protein beta-barrel" evidence="2">
    <location>
        <begin position="18"/>
        <end position="186"/>
    </location>
</feature>
<dbReference type="KEGG" id="cmaq:H0S70_13285"/>
<evidence type="ECO:0000259" key="2">
    <source>
        <dbReference type="Pfam" id="PF13568"/>
    </source>
</evidence>
<dbReference type="EMBL" id="CP060203">
    <property type="protein sequence ID" value="QNS41279.1"/>
    <property type="molecule type" value="Genomic_DNA"/>
</dbReference>
<accession>A0A7H1DWC1</accession>
<sequence>MKKLNTFLALFFVLSLSAQTFKYGITGNFHKGSIAGVHDRSEGKFGGGLGAFVEFPLVENDVFDSAWLYLVPQIEYSMQGENAKVNTDKYGVQKYHYDYLAMQLYLKWFFHKGNMKRDLFLFAGPRIEYMVRQKESVDPAYDVVHYKFNLDDEVNKFGYGVSFGAGMKISQKMEAFLRYDRGFSKIYPNNNRNNTYNRLLAVGINYYLNENWW</sequence>
<dbReference type="AlphaFoldDB" id="A0A7H1DWC1"/>
<keyword evidence="1" id="KW-0732">Signal</keyword>